<comment type="caution">
    <text evidence="3">The sequence shown here is derived from an EMBL/GenBank/DDBJ whole genome shotgun (WGS) entry which is preliminary data.</text>
</comment>
<proteinExistence type="predicted"/>
<name>A0ABR1FXR1_AURAN</name>
<accession>A0ABR1FXR1</accession>
<sequence length="355" mass="39618">MRAARWILAGCAVALSLHALLHRRVEAPAQEIVVAKPTRPPDDGCPTTVRVALCFYGLNRALRHTHESIRRHLVAPLRAACARVDVFYHTWSLETLEDTGKAGGEREAVRIGGAAEMRALLGDLVAKSAVTDQAAFDAAASNASYYKTLDRRYGGPNFVNLMRQLESLRRVTALWRSMGAHAETHYAAVIYARPDLLFLDDVNATQALTLRENDFLTPYWHQWSGLNDRVAIGRPRAAAAFGNRIELAAGYALETFLRSESFLKWAVCDHHGFDLAFLEARAQRVRASGDVADNDACLKYCSLSLRRTCRADCRKLAPPGEAPPLAAWAKKQQARDREKRRDKRPPKHAHHNRLP</sequence>
<protein>
    <recommendedName>
        <fullName evidence="5">Nucleotide-diphospho-sugar transferase domain-containing protein</fullName>
    </recommendedName>
</protein>
<evidence type="ECO:0000256" key="2">
    <source>
        <dbReference type="SAM" id="SignalP"/>
    </source>
</evidence>
<feature type="chain" id="PRO_5046301721" description="Nucleotide-diphospho-sugar transferase domain-containing protein" evidence="2">
    <location>
        <begin position="20"/>
        <end position="355"/>
    </location>
</feature>
<evidence type="ECO:0000313" key="4">
    <source>
        <dbReference type="Proteomes" id="UP001363151"/>
    </source>
</evidence>
<dbReference type="Proteomes" id="UP001363151">
    <property type="component" value="Unassembled WGS sequence"/>
</dbReference>
<keyword evidence="4" id="KW-1185">Reference proteome</keyword>
<gene>
    <name evidence="3" type="ORF">SO694_00054112</name>
</gene>
<feature type="compositionally biased region" description="Basic residues" evidence="1">
    <location>
        <begin position="340"/>
        <end position="355"/>
    </location>
</feature>
<reference evidence="3 4" key="1">
    <citation type="submission" date="2024-03" db="EMBL/GenBank/DDBJ databases">
        <title>Aureococcus anophagefferens CCMP1851 and Kratosvirus quantuckense: Draft genome of a second virus-susceptible host strain in the model system.</title>
        <authorList>
            <person name="Chase E."/>
            <person name="Truchon A.R."/>
            <person name="Schepens W."/>
            <person name="Wilhelm S.W."/>
        </authorList>
    </citation>
    <scope>NUCLEOTIDE SEQUENCE [LARGE SCALE GENOMIC DNA]</scope>
    <source>
        <strain evidence="3 4">CCMP1851</strain>
    </source>
</reference>
<dbReference type="EMBL" id="JBBJCI010000207">
    <property type="protein sequence ID" value="KAK7240996.1"/>
    <property type="molecule type" value="Genomic_DNA"/>
</dbReference>
<feature type="signal peptide" evidence="2">
    <location>
        <begin position="1"/>
        <end position="19"/>
    </location>
</feature>
<evidence type="ECO:0000256" key="1">
    <source>
        <dbReference type="SAM" id="MobiDB-lite"/>
    </source>
</evidence>
<feature type="region of interest" description="Disordered" evidence="1">
    <location>
        <begin position="317"/>
        <end position="355"/>
    </location>
</feature>
<feature type="compositionally biased region" description="Low complexity" evidence="1">
    <location>
        <begin position="317"/>
        <end position="331"/>
    </location>
</feature>
<evidence type="ECO:0000313" key="3">
    <source>
        <dbReference type="EMBL" id="KAK7240996.1"/>
    </source>
</evidence>
<organism evidence="3 4">
    <name type="scientific">Aureococcus anophagefferens</name>
    <name type="common">Harmful bloom alga</name>
    <dbReference type="NCBI Taxonomy" id="44056"/>
    <lineage>
        <taxon>Eukaryota</taxon>
        <taxon>Sar</taxon>
        <taxon>Stramenopiles</taxon>
        <taxon>Ochrophyta</taxon>
        <taxon>Pelagophyceae</taxon>
        <taxon>Pelagomonadales</taxon>
        <taxon>Pelagomonadaceae</taxon>
        <taxon>Aureococcus</taxon>
    </lineage>
</organism>
<evidence type="ECO:0008006" key="5">
    <source>
        <dbReference type="Google" id="ProtNLM"/>
    </source>
</evidence>
<keyword evidence="2" id="KW-0732">Signal</keyword>